<comment type="caution">
    <text evidence="9">The sequence shown here is derived from an EMBL/GenBank/DDBJ whole genome shotgun (WGS) entry which is preliminary data.</text>
</comment>
<dbReference type="AlphaFoldDB" id="A0A8J5RW39"/>
<dbReference type="EMBL" id="JAAALK010000288">
    <property type="protein sequence ID" value="KAG8054509.1"/>
    <property type="molecule type" value="Genomic_DNA"/>
</dbReference>
<evidence type="ECO:0000313" key="9">
    <source>
        <dbReference type="EMBL" id="KAG8054509.1"/>
    </source>
</evidence>
<evidence type="ECO:0000256" key="5">
    <source>
        <dbReference type="ARBA" id="ARBA00023176"/>
    </source>
</evidence>
<dbReference type="PROSITE" id="PS50942">
    <property type="entry name" value="ENTH"/>
    <property type="match status" value="1"/>
</dbReference>
<feature type="domain" description="ENTH" evidence="8">
    <location>
        <begin position="27"/>
        <end position="164"/>
    </location>
</feature>
<dbReference type="GO" id="GO:0030136">
    <property type="term" value="C:clathrin-coated vesicle"/>
    <property type="evidence" value="ECO:0007669"/>
    <property type="project" value="UniProtKB-SubCell"/>
</dbReference>
<gene>
    <name evidence="9" type="ORF">GUJ93_ZPchr0001g29575</name>
</gene>
<dbReference type="GO" id="GO:0072583">
    <property type="term" value="P:clathrin-dependent endocytosis"/>
    <property type="evidence" value="ECO:0007669"/>
    <property type="project" value="InterPro"/>
</dbReference>
<dbReference type="InterPro" id="IPR045192">
    <property type="entry name" value="AP180-like"/>
</dbReference>
<dbReference type="Pfam" id="PF07651">
    <property type="entry name" value="ANTH"/>
    <property type="match status" value="1"/>
</dbReference>
<dbReference type="GO" id="GO:0048268">
    <property type="term" value="P:clathrin coat assembly"/>
    <property type="evidence" value="ECO:0007669"/>
    <property type="project" value="InterPro"/>
</dbReference>
<evidence type="ECO:0000256" key="2">
    <source>
        <dbReference type="ARBA" id="ARBA00004600"/>
    </source>
</evidence>
<dbReference type="GO" id="GO:0006900">
    <property type="term" value="P:vesicle budding from membrane"/>
    <property type="evidence" value="ECO:0007669"/>
    <property type="project" value="TreeGrafter"/>
</dbReference>
<keyword evidence="6" id="KW-0968">Cytoplasmic vesicle</keyword>
<comment type="subcellular location">
    <subcellularLocation>
        <location evidence="1">Cytoplasmic vesicle</location>
        <location evidence="1">Clathrin-coated vesicle</location>
    </subcellularLocation>
    <subcellularLocation>
        <location evidence="2">Membrane</location>
        <location evidence="2">Clathrin-coated pit</location>
    </subcellularLocation>
</comment>
<dbReference type="GO" id="GO:0005905">
    <property type="term" value="C:clathrin-coated pit"/>
    <property type="evidence" value="ECO:0007669"/>
    <property type="project" value="UniProtKB-SubCell"/>
</dbReference>
<dbReference type="GO" id="GO:0000149">
    <property type="term" value="F:SNARE binding"/>
    <property type="evidence" value="ECO:0007669"/>
    <property type="project" value="TreeGrafter"/>
</dbReference>
<dbReference type="PANTHER" id="PTHR22951">
    <property type="entry name" value="CLATHRIN ASSEMBLY PROTEIN"/>
    <property type="match status" value="1"/>
</dbReference>
<dbReference type="GO" id="GO:0005545">
    <property type="term" value="F:1-phosphatidylinositol binding"/>
    <property type="evidence" value="ECO:0007669"/>
    <property type="project" value="TreeGrafter"/>
</dbReference>
<dbReference type="OrthoDB" id="44015at2759"/>
<proteinExistence type="predicted"/>
<dbReference type="GO" id="GO:0032050">
    <property type="term" value="F:clathrin heavy chain binding"/>
    <property type="evidence" value="ECO:0007669"/>
    <property type="project" value="TreeGrafter"/>
</dbReference>
<evidence type="ECO:0000256" key="6">
    <source>
        <dbReference type="ARBA" id="ARBA00023329"/>
    </source>
</evidence>
<sequence>MAPPRKLRAALGAVKDRTSVGLARMGGDDEAAAEIAVAVVKATAHGESVPADERHVQEILTLTCYSRARVAACVAAVSRRLGRTRAWAVALKALALVHRMLADGDPAYEQEVFLATRRGRRLLDSSRFPHRSRSHTSDFSAFVRAYAAYLDDRLKHRMQARVRGGGVAIRGNVPTDTPATETTTEELVAKAQHLKHLLNRFTACRPTGKATTNRVVTAALHRLVKESTALYGDLTEVMAVLTERFADLDTPGCVRVHSIFTSLAKLLDELGDFYSWCRAATICRSSEIPDVEHVAQKKLDLMDEFIRDRQSRWRRSTPASSRSSHGDMNATMPLQAPKVQDEKNASKGASAEPAGALVVVDDHMADFFNLEEETIPLFGEDHGDNLALALFGDDPAKPAPEWETFDDPSEDWETALVQSASKFATQSATRFALQPPPEVAAAKVTDPFAASLVVPPPTYTYVQMMDMQTRHRLLVNEEIMWQLQFDRQQQQQAWSYTTPL</sequence>
<organism evidence="9 10">
    <name type="scientific">Zizania palustris</name>
    <name type="common">Northern wild rice</name>
    <dbReference type="NCBI Taxonomy" id="103762"/>
    <lineage>
        <taxon>Eukaryota</taxon>
        <taxon>Viridiplantae</taxon>
        <taxon>Streptophyta</taxon>
        <taxon>Embryophyta</taxon>
        <taxon>Tracheophyta</taxon>
        <taxon>Spermatophyta</taxon>
        <taxon>Magnoliopsida</taxon>
        <taxon>Liliopsida</taxon>
        <taxon>Poales</taxon>
        <taxon>Poaceae</taxon>
        <taxon>BOP clade</taxon>
        <taxon>Oryzoideae</taxon>
        <taxon>Oryzeae</taxon>
        <taxon>Zizaniinae</taxon>
        <taxon>Zizania</taxon>
    </lineage>
</organism>
<reference evidence="9" key="2">
    <citation type="submission" date="2021-02" db="EMBL/GenBank/DDBJ databases">
        <authorList>
            <person name="Kimball J.A."/>
            <person name="Haas M.W."/>
            <person name="Macchietto M."/>
            <person name="Kono T."/>
            <person name="Duquette J."/>
            <person name="Shao M."/>
        </authorList>
    </citation>
    <scope>NUCLEOTIDE SEQUENCE</scope>
    <source>
        <tissue evidence="9">Fresh leaf tissue</tissue>
    </source>
</reference>
<keyword evidence="5" id="KW-0168">Coated pit</keyword>
<evidence type="ECO:0000259" key="8">
    <source>
        <dbReference type="PROSITE" id="PS50942"/>
    </source>
</evidence>
<protein>
    <recommendedName>
        <fullName evidence="8">ENTH domain-containing protein</fullName>
    </recommendedName>
</protein>
<reference evidence="9" key="1">
    <citation type="journal article" date="2021" name="bioRxiv">
        <title>Whole Genome Assembly and Annotation of Northern Wild Rice, Zizania palustris L., Supports a Whole Genome Duplication in the Zizania Genus.</title>
        <authorList>
            <person name="Haas M."/>
            <person name="Kono T."/>
            <person name="Macchietto M."/>
            <person name="Millas R."/>
            <person name="McGilp L."/>
            <person name="Shao M."/>
            <person name="Duquette J."/>
            <person name="Hirsch C.N."/>
            <person name="Kimball J."/>
        </authorList>
    </citation>
    <scope>NUCLEOTIDE SEQUENCE</scope>
    <source>
        <tissue evidence="9">Fresh leaf tissue</tissue>
    </source>
</reference>
<dbReference type="InterPro" id="IPR013809">
    <property type="entry name" value="ENTH"/>
</dbReference>
<feature type="region of interest" description="Disordered" evidence="7">
    <location>
        <begin position="311"/>
        <end position="332"/>
    </location>
</feature>
<accession>A0A8J5RW39</accession>
<dbReference type="PANTHER" id="PTHR22951:SF30">
    <property type="entry name" value="OS01G0881100 PROTEIN"/>
    <property type="match status" value="1"/>
</dbReference>
<evidence type="ECO:0000313" key="10">
    <source>
        <dbReference type="Proteomes" id="UP000729402"/>
    </source>
</evidence>
<dbReference type="FunFam" id="1.20.58.150:FF:000005">
    <property type="entry name" value="putative clathrin assembly protein At2g25430"/>
    <property type="match status" value="1"/>
</dbReference>
<evidence type="ECO:0000256" key="1">
    <source>
        <dbReference type="ARBA" id="ARBA00004132"/>
    </source>
</evidence>
<dbReference type="FunFam" id="1.25.40.90:FF:000019">
    <property type="entry name" value="Clathrin coat assembly protein"/>
    <property type="match status" value="1"/>
</dbReference>
<dbReference type="InterPro" id="IPR011417">
    <property type="entry name" value="ANTH_dom"/>
</dbReference>
<dbReference type="InterPro" id="IPR048050">
    <property type="entry name" value="ANTH_N_plant"/>
</dbReference>
<dbReference type="GO" id="GO:0005546">
    <property type="term" value="F:phosphatidylinositol-4,5-bisphosphate binding"/>
    <property type="evidence" value="ECO:0007669"/>
    <property type="project" value="TreeGrafter"/>
</dbReference>
<evidence type="ECO:0000256" key="4">
    <source>
        <dbReference type="ARBA" id="ARBA00023136"/>
    </source>
</evidence>
<evidence type="ECO:0000256" key="7">
    <source>
        <dbReference type="SAM" id="MobiDB-lite"/>
    </source>
</evidence>
<keyword evidence="10" id="KW-1185">Reference proteome</keyword>
<name>A0A8J5RW39_ZIZPA</name>
<dbReference type="CDD" id="cd16987">
    <property type="entry name" value="ANTH_N_AP180_plant"/>
    <property type="match status" value="1"/>
</dbReference>
<evidence type="ECO:0000256" key="3">
    <source>
        <dbReference type="ARBA" id="ARBA00022583"/>
    </source>
</evidence>
<dbReference type="SMART" id="SM00273">
    <property type="entry name" value="ENTH"/>
    <property type="match status" value="1"/>
</dbReference>
<dbReference type="Proteomes" id="UP000729402">
    <property type="component" value="Unassembled WGS sequence"/>
</dbReference>
<keyword evidence="4" id="KW-0472">Membrane</keyword>
<keyword evidence="3" id="KW-0254">Endocytosis</keyword>